<feature type="transmembrane region" description="Helical" evidence="9">
    <location>
        <begin position="271"/>
        <end position="289"/>
    </location>
</feature>
<feature type="transmembrane region" description="Helical" evidence="9">
    <location>
        <begin position="63"/>
        <end position="84"/>
    </location>
</feature>
<dbReference type="InterPro" id="IPR027417">
    <property type="entry name" value="P-loop_NTPase"/>
</dbReference>
<evidence type="ECO:0000256" key="9">
    <source>
        <dbReference type="SAM" id="Phobius"/>
    </source>
</evidence>
<gene>
    <name evidence="11" type="ORF">G5V58_19795</name>
</gene>
<dbReference type="InterPro" id="IPR003439">
    <property type="entry name" value="ABC_transporter-like_ATP-bd"/>
</dbReference>
<dbReference type="EMBL" id="CP049257">
    <property type="protein sequence ID" value="QIG44726.1"/>
    <property type="molecule type" value="Genomic_DNA"/>
</dbReference>
<dbReference type="PROSITE" id="PS50893">
    <property type="entry name" value="ABC_TRANSPORTER_2"/>
    <property type="match status" value="1"/>
</dbReference>
<feature type="transmembrane region" description="Helical" evidence="9">
    <location>
        <begin position="516"/>
        <end position="540"/>
    </location>
</feature>
<feature type="transmembrane region" description="Helical" evidence="9">
    <location>
        <begin position="6"/>
        <end position="27"/>
    </location>
</feature>
<dbReference type="CDD" id="cd06581">
    <property type="entry name" value="TM_PBP1_LivM_like"/>
    <property type="match status" value="1"/>
</dbReference>
<feature type="transmembrane region" description="Helical" evidence="9">
    <location>
        <begin position="187"/>
        <end position="208"/>
    </location>
</feature>
<feature type="transmembrane region" description="Helical" evidence="9">
    <location>
        <begin position="96"/>
        <end position="120"/>
    </location>
</feature>
<feature type="transmembrane region" description="Helical" evidence="9">
    <location>
        <begin position="214"/>
        <end position="234"/>
    </location>
</feature>
<dbReference type="InterPro" id="IPR051120">
    <property type="entry name" value="ABC_AA/LPS_Transport"/>
</dbReference>
<dbReference type="SMART" id="SM00382">
    <property type="entry name" value="AAA"/>
    <property type="match status" value="1"/>
</dbReference>
<dbReference type="InterPro" id="IPR003593">
    <property type="entry name" value="AAA+_ATPase"/>
</dbReference>
<dbReference type="InterPro" id="IPR001851">
    <property type="entry name" value="ABC_transp_permease"/>
</dbReference>
<proteinExistence type="predicted"/>
<dbReference type="GO" id="GO:0005524">
    <property type="term" value="F:ATP binding"/>
    <property type="evidence" value="ECO:0007669"/>
    <property type="project" value="UniProtKB-KW"/>
</dbReference>
<feature type="domain" description="ABC transporter" evidence="10">
    <location>
        <begin position="659"/>
        <end position="902"/>
    </location>
</feature>
<feature type="transmembrane region" description="Helical" evidence="9">
    <location>
        <begin position="310"/>
        <end position="328"/>
    </location>
</feature>
<sequence>MTELLQFALLGLGTGGVYALLGLGLVVIYRGSGVINFAQSGFALVGAYAVYRLQVEQEHGLAFSLVVAVLLCAALGVAVHFLVMKPLRTASPLARVIATLGVLTVLTQAVVLEYGARAVISKSPVPTEAVTFGDVVVGRYGFYLVAIAALVTVLLTVTSARTRFGYAISAAAENPRAASALGWSPDLLAGVTWAVGGGLAALAGAMMPATTAGFISPITFSILVIGALATALLGGFRSYPLALVGGVFLGVAQSLATRWSNQLLDPPHRPGIPDAVPFLVIIVVLVVRGRGLPLRGSITDRLPRVGTGRVRPGLVAVVAALAVLWVGVGAAQDWYAPVVISTTFAIIGLSVVVLVGYTGQLSLAQYALAGIGAFAAAKLVAAHGWRFEPALLVGVLVAMAVGLLFGLPALRTRGVNLAVVTFGLGFAVNQLVFSNSAYTEDARVLPTDLSLFGIPIDPVGHARNYAVVCLAFLVLAALAVANLRRGRAGRRLLAVRTNERAAAAIGVNVFEAKLYGFTLSAGIAGLGGVLFGFGYGAVLFQSIFQPGASISVLTLTVIGSAGYLVGPVVGSLLAPGGLVTLTSSEPVNAAVEETSSWQQYLPLLTGVLLLVILILNQNGVAERFDALTRPLRARIPGLRSAPPSALPAAVRTSVPARTLAVSGLTQRFGGFTALTDVSLTVGPGEVVGLLGPNGAGKTTLIDCVAGNNRLTAGSVTWDGADITRWAPYRRARAGLSRSFQSLELFDDLTVRENLLAAADPRDRSAYVVDLVRPGHPPLPAPVVAAVEELSLAPLLDRRAEDLSYGQRRLVAIARAVASSPSVLLLDEPAAGLDETESAELGRLVRRLADEWGMGVLLIEHDVALVLENADRVVVLDFGHKIAEGTPAEVRDDPAVRQAYLGEEAEAPA</sequence>
<feature type="transmembrane region" description="Helical" evidence="9">
    <location>
        <begin position="140"/>
        <end position="160"/>
    </location>
</feature>
<evidence type="ECO:0000256" key="1">
    <source>
        <dbReference type="ARBA" id="ARBA00004651"/>
    </source>
</evidence>
<dbReference type="PANTHER" id="PTHR45772">
    <property type="entry name" value="CONSERVED COMPONENT OF ABC TRANSPORTER FOR NATURAL AMINO ACIDS-RELATED"/>
    <property type="match status" value="1"/>
</dbReference>
<evidence type="ECO:0000256" key="4">
    <source>
        <dbReference type="ARBA" id="ARBA00022692"/>
    </source>
</evidence>
<dbReference type="SUPFAM" id="SSF52540">
    <property type="entry name" value="P-loop containing nucleoside triphosphate hydrolases"/>
    <property type="match status" value="1"/>
</dbReference>
<feature type="transmembrane region" description="Helical" evidence="9">
    <location>
        <begin position="552"/>
        <end position="577"/>
    </location>
</feature>
<dbReference type="PROSITE" id="PS00211">
    <property type="entry name" value="ABC_TRANSPORTER_1"/>
    <property type="match status" value="1"/>
</dbReference>
<dbReference type="KEGG" id="nano:G5V58_19795"/>
<feature type="transmembrane region" description="Helical" evidence="9">
    <location>
        <begin position="417"/>
        <end position="438"/>
    </location>
</feature>
<feature type="transmembrane region" description="Helical" evidence="9">
    <location>
        <begin position="34"/>
        <end position="51"/>
    </location>
</feature>
<dbReference type="InterPro" id="IPR043428">
    <property type="entry name" value="LivM-like"/>
</dbReference>
<dbReference type="InterPro" id="IPR017871">
    <property type="entry name" value="ABC_transporter-like_CS"/>
</dbReference>
<dbReference type="InterPro" id="IPR032823">
    <property type="entry name" value="BCA_ABC_TP_C"/>
</dbReference>
<keyword evidence="4 9" id="KW-0812">Transmembrane</keyword>
<dbReference type="GO" id="GO:0016887">
    <property type="term" value="F:ATP hydrolysis activity"/>
    <property type="evidence" value="ECO:0007669"/>
    <property type="project" value="InterPro"/>
</dbReference>
<name>A0A6G6WHP2_9ACTN</name>
<evidence type="ECO:0000313" key="12">
    <source>
        <dbReference type="Proteomes" id="UP000502996"/>
    </source>
</evidence>
<dbReference type="Pfam" id="PF02653">
    <property type="entry name" value="BPD_transp_2"/>
    <property type="match status" value="2"/>
</dbReference>
<feature type="transmembrane region" description="Helical" evidence="9">
    <location>
        <begin position="391"/>
        <end position="410"/>
    </location>
</feature>
<dbReference type="Gene3D" id="3.40.50.300">
    <property type="entry name" value="P-loop containing nucleotide triphosphate hydrolases"/>
    <property type="match status" value="1"/>
</dbReference>
<evidence type="ECO:0000259" key="10">
    <source>
        <dbReference type="PROSITE" id="PS50893"/>
    </source>
</evidence>
<dbReference type="Pfam" id="PF00005">
    <property type="entry name" value="ABC_tran"/>
    <property type="match status" value="1"/>
</dbReference>
<keyword evidence="5" id="KW-0547">Nucleotide-binding</keyword>
<feature type="transmembrane region" description="Helical" evidence="9">
    <location>
        <begin position="363"/>
        <end position="385"/>
    </location>
</feature>
<dbReference type="Pfam" id="PF12399">
    <property type="entry name" value="BCA_ABC_TP_C"/>
    <property type="match status" value="1"/>
</dbReference>
<dbReference type="CDD" id="cd06582">
    <property type="entry name" value="TM_PBP1_LivH_like"/>
    <property type="match status" value="1"/>
</dbReference>
<evidence type="ECO:0000256" key="3">
    <source>
        <dbReference type="ARBA" id="ARBA00022475"/>
    </source>
</evidence>
<feature type="transmembrane region" description="Helical" evidence="9">
    <location>
        <begin position="597"/>
        <end position="615"/>
    </location>
</feature>
<dbReference type="AlphaFoldDB" id="A0A6G6WHP2"/>
<keyword evidence="12" id="KW-1185">Reference proteome</keyword>
<feature type="transmembrane region" description="Helical" evidence="9">
    <location>
        <begin position="241"/>
        <end position="259"/>
    </location>
</feature>
<evidence type="ECO:0000256" key="7">
    <source>
        <dbReference type="ARBA" id="ARBA00022989"/>
    </source>
</evidence>
<evidence type="ECO:0000256" key="2">
    <source>
        <dbReference type="ARBA" id="ARBA00022448"/>
    </source>
</evidence>
<accession>A0A6G6WHP2</accession>
<keyword evidence="2" id="KW-0813">Transport</keyword>
<dbReference type="Proteomes" id="UP000502996">
    <property type="component" value="Chromosome"/>
</dbReference>
<reference evidence="11 12" key="1">
    <citation type="submission" date="2020-02" db="EMBL/GenBank/DDBJ databases">
        <title>Full genome sequence of Nocardioides sp. R-3366.</title>
        <authorList>
            <person name="Im W.-T."/>
        </authorList>
    </citation>
    <scope>NUCLEOTIDE SEQUENCE [LARGE SCALE GENOMIC DNA]</scope>
    <source>
        <strain evidence="11 12">R-3366</strain>
    </source>
</reference>
<dbReference type="GO" id="GO:0015658">
    <property type="term" value="F:branched-chain amino acid transmembrane transporter activity"/>
    <property type="evidence" value="ECO:0007669"/>
    <property type="project" value="InterPro"/>
</dbReference>
<comment type="subcellular location">
    <subcellularLocation>
        <location evidence="1">Cell membrane</location>
        <topology evidence="1">Multi-pass membrane protein</topology>
    </subcellularLocation>
</comment>
<evidence type="ECO:0000256" key="5">
    <source>
        <dbReference type="ARBA" id="ARBA00022741"/>
    </source>
</evidence>
<feature type="transmembrane region" description="Helical" evidence="9">
    <location>
        <begin position="334"/>
        <end position="356"/>
    </location>
</feature>
<evidence type="ECO:0000256" key="8">
    <source>
        <dbReference type="ARBA" id="ARBA00023136"/>
    </source>
</evidence>
<keyword evidence="6 11" id="KW-0067">ATP-binding</keyword>
<evidence type="ECO:0000256" key="6">
    <source>
        <dbReference type="ARBA" id="ARBA00022840"/>
    </source>
</evidence>
<keyword evidence="8 9" id="KW-0472">Membrane</keyword>
<feature type="transmembrane region" description="Helical" evidence="9">
    <location>
        <begin position="462"/>
        <end position="481"/>
    </location>
</feature>
<dbReference type="CDD" id="cd03219">
    <property type="entry name" value="ABC_Mj1267_LivG_branched"/>
    <property type="match status" value="1"/>
</dbReference>
<protein>
    <submittedName>
        <fullName evidence="11">ATP-binding cassette domain-containing protein</fullName>
    </submittedName>
</protein>
<evidence type="ECO:0000313" key="11">
    <source>
        <dbReference type="EMBL" id="QIG44726.1"/>
    </source>
</evidence>
<dbReference type="GO" id="GO:0005886">
    <property type="term" value="C:plasma membrane"/>
    <property type="evidence" value="ECO:0007669"/>
    <property type="project" value="UniProtKB-SubCell"/>
</dbReference>
<keyword evidence="7 9" id="KW-1133">Transmembrane helix</keyword>
<organism evidence="11 12">
    <name type="scientific">Nocardioides anomalus</name>
    <dbReference type="NCBI Taxonomy" id="2712223"/>
    <lineage>
        <taxon>Bacteria</taxon>
        <taxon>Bacillati</taxon>
        <taxon>Actinomycetota</taxon>
        <taxon>Actinomycetes</taxon>
        <taxon>Propionibacteriales</taxon>
        <taxon>Nocardioidaceae</taxon>
        <taxon>Nocardioides</taxon>
    </lineage>
</organism>
<dbReference type="RefSeq" id="WP_165236558.1">
    <property type="nucleotide sequence ID" value="NZ_CP049257.1"/>
</dbReference>
<keyword evidence="3" id="KW-1003">Cell membrane</keyword>